<reference evidence="1" key="1">
    <citation type="submission" date="2022-08" db="UniProtKB">
        <authorList>
            <consortium name="EnsemblMetazoa"/>
        </authorList>
    </citation>
    <scope>IDENTIFICATION</scope>
    <source>
        <strain evidence="1">05x7-T-G4-1.051#20</strain>
    </source>
</reference>
<protein>
    <recommendedName>
        <fullName evidence="3">THAP-type domain-containing protein</fullName>
    </recommendedName>
</protein>
<proteinExistence type="predicted"/>
<dbReference type="Proteomes" id="UP000005408">
    <property type="component" value="Unassembled WGS sequence"/>
</dbReference>
<accession>A0A8W8IVD3</accession>
<evidence type="ECO:0000313" key="1">
    <source>
        <dbReference type="EnsemblMetazoa" id="G16030.1:cds"/>
    </source>
</evidence>
<evidence type="ECO:0008006" key="3">
    <source>
        <dbReference type="Google" id="ProtNLM"/>
    </source>
</evidence>
<evidence type="ECO:0000313" key="2">
    <source>
        <dbReference type="Proteomes" id="UP000005408"/>
    </source>
</evidence>
<name>A0A8W8IVD3_MAGGI</name>
<keyword evidence="2" id="KW-1185">Reference proteome</keyword>
<sequence length="211" mass="24400">MKYRITIRERKRWVERCRRADRDYNPNDRICSCHFLDGKKENGPTIFSYSKNFGCFPDVAIPKRRKIMKPAVEEISASNIDVGAEAEVEANSNITVPDSITVLHDHEYATSSPQHNKASLKHMEEELVKLQQEINMLKLKKPSMTIGNIINDPEKMLLYTSFSADTFYILENLVERMGPFNYYGGWTVAPLLKEIAEKYDIEEPIQHADKE</sequence>
<organism evidence="1 2">
    <name type="scientific">Magallana gigas</name>
    <name type="common">Pacific oyster</name>
    <name type="synonym">Crassostrea gigas</name>
    <dbReference type="NCBI Taxonomy" id="29159"/>
    <lineage>
        <taxon>Eukaryota</taxon>
        <taxon>Metazoa</taxon>
        <taxon>Spiralia</taxon>
        <taxon>Lophotrochozoa</taxon>
        <taxon>Mollusca</taxon>
        <taxon>Bivalvia</taxon>
        <taxon>Autobranchia</taxon>
        <taxon>Pteriomorphia</taxon>
        <taxon>Ostreida</taxon>
        <taxon>Ostreoidea</taxon>
        <taxon>Ostreidae</taxon>
        <taxon>Magallana</taxon>
    </lineage>
</organism>
<dbReference type="AlphaFoldDB" id="A0A8W8IVD3"/>
<dbReference type="EnsemblMetazoa" id="G16030.1">
    <property type="protein sequence ID" value="G16030.1:cds"/>
    <property type="gene ID" value="G16030"/>
</dbReference>